<dbReference type="InterPro" id="IPR050126">
    <property type="entry name" value="Ap4A_hydrolase"/>
</dbReference>
<evidence type="ECO:0000313" key="2">
    <source>
        <dbReference type="EMBL" id="PKR85795.1"/>
    </source>
</evidence>
<sequence length="248" mass="28776">MSAIEKRILVISDIHGCLHEFQELLKLANFDPINDQLILLGDYVDRGSKSKEVVEFVKKLVVTNGVIALKGNHDQMFCDWLKEPVETLERYFMNGGLATIQSFLGTDIKENIEEDTYKKWAEVILKENKDLIDFLESLPYFYENDSFIFVHAGINPSHEDWKNTSEHDFIWIRDPFLHFDHSFPQTIIHGHTPTFILQNDPNIFYGNKKIGIDGACVYGHQLNCLEIKNGQFAHYFVKKEGEYSDQEL</sequence>
<organism evidence="2 3">
    <name type="scientific">Heyndrickxia camelliae</name>
    <dbReference type="NCBI Taxonomy" id="1707093"/>
    <lineage>
        <taxon>Bacteria</taxon>
        <taxon>Bacillati</taxon>
        <taxon>Bacillota</taxon>
        <taxon>Bacilli</taxon>
        <taxon>Bacillales</taxon>
        <taxon>Bacillaceae</taxon>
        <taxon>Heyndrickxia</taxon>
    </lineage>
</organism>
<dbReference type="PRINTS" id="PR00114">
    <property type="entry name" value="STPHPHTASE"/>
</dbReference>
<reference evidence="2 3" key="1">
    <citation type="submission" date="2017-11" db="EMBL/GenBank/DDBJ databases">
        <title>Bacillus camelliae sp. nov., isolated from pu'er tea.</title>
        <authorList>
            <person name="Niu L."/>
        </authorList>
    </citation>
    <scope>NUCLEOTIDE SEQUENCE [LARGE SCALE GENOMIC DNA]</scope>
    <source>
        <strain evidence="2 3">7578-1</strain>
    </source>
</reference>
<gene>
    <name evidence="2" type="ORF">CWO92_05295</name>
</gene>
<feature type="domain" description="Calcineurin-like phosphoesterase" evidence="1">
    <location>
        <begin position="7"/>
        <end position="199"/>
    </location>
</feature>
<dbReference type="PANTHER" id="PTHR42850:SF4">
    <property type="entry name" value="ZINC-DEPENDENT ENDOPOLYPHOSPHATASE"/>
    <property type="match status" value="1"/>
</dbReference>
<dbReference type="GO" id="GO:0005737">
    <property type="term" value="C:cytoplasm"/>
    <property type="evidence" value="ECO:0007669"/>
    <property type="project" value="TreeGrafter"/>
</dbReference>
<dbReference type="AlphaFoldDB" id="A0A2N3LMJ3"/>
<dbReference type="CDD" id="cd00144">
    <property type="entry name" value="MPP_PPP_family"/>
    <property type="match status" value="1"/>
</dbReference>
<protein>
    <submittedName>
        <fullName evidence="2">Serine/threonine protein phosphatase</fullName>
    </submittedName>
</protein>
<dbReference type="GO" id="GO:0016791">
    <property type="term" value="F:phosphatase activity"/>
    <property type="evidence" value="ECO:0007669"/>
    <property type="project" value="TreeGrafter"/>
</dbReference>
<dbReference type="SUPFAM" id="SSF56300">
    <property type="entry name" value="Metallo-dependent phosphatases"/>
    <property type="match status" value="1"/>
</dbReference>
<dbReference type="RefSeq" id="WP_101353167.1">
    <property type="nucleotide sequence ID" value="NZ_PIQO01000003.1"/>
</dbReference>
<dbReference type="OrthoDB" id="384253at2"/>
<dbReference type="GO" id="GO:0008803">
    <property type="term" value="F:bis(5'-nucleosyl)-tetraphosphatase (symmetrical) activity"/>
    <property type="evidence" value="ECO:0007669"/>
    <property type="project" value="TreeGrafter"/>
</dbReference>
<dbReference type="PANTHER" id="PTHR42850">
    <property type="entry name" value="METALLOPHOSPHOESTERASE"/>
    <property type="match status" value="1"/>
</dbReference>
<evidence type="ECO:0000259" key="1">
    <source>
        <dbReference type="Pfam" id="PF00149"/>
    </source>
</evidence>
<dbReference type="Pfam" id="PF00149">
    <property type="entry name" value="Metallophos"/>
    <property type="match status" value="1"/>
</dbReference>
<accession>A0A2N3LMJ3</accession>
<dbReference type="InterPro" id="IPR029052">
    <property type="entry name" value="Metallo-depent_PP-like"/>
</dbReference>
<dbReference type="InterPro" id="IPR004843">
    <property type="entry name" value="Calcineurin-like_PHP"/>
</dbReference>
<dbReference type="Proteomes" id="UP000233440">
    <property type="component" value="Unassembled WGS sequence"/>
</dbReference>
<proteinExistence type="predicted"/>
<keyword evidence="3" id="KW-1185">Reference proteome</keyword>
<comment type="caution">
    <text evidence="2">The sequence shown here is derived from an EMBL/GenBank/DDBJ whole genome shotgun (WGS) entry which is preliminary data.</text>
</comment>
<dbReference type="GO" id="GO:0110154">
    <property type="term" value="P:RNA decapping"/>
    <property type="evidence" value="ECO:0007669"/>
    <property type="project" value="TreeGrafter"/>
</dbReference>
<dbReference type="Gene3D" id="3.60.21.10">
    <property type="match status" value="1"/>
</dbReference>
<evidence type="ECO:0000313" key="3">
    <source>
        <dbReference type="Proteomes" id="UP000233440"/>
    </source>
</evidence>
<dbReference type="InterPro" id="IPR006186">
    <property type="entry name" value="Ser/Thr-sp_prot-phosphatase"/>
</dbReference>
<dbReference type="EMBL" id="PIQO01000003">
    <property type="protein sequence ID" value="PKR85795.1"/>
    <property type="molecule type" value="Genomic_DNA"/>
</dbReference>
<name>A0A2N3LMJ3_9BACI</name>